<gene>
    <name evidence="7" type="ORF">VC83_01104</name>
</gene>
<feature type="domain" description="PA" evidence="4">
    <location>
        <begin position="303"/>
        <end position="391"/>
    </location>
</feature>
<keyword evidence="3" id="KW-0472">Membrane</keyword>
<name>A0A177AMY9_9PEZI</name>
<dbReference type="SUPFAM" id="SSF52025">
    <property type="entry name" value="PA domain"/>
    <property type="match status" value="1"/>
</dbReference>
<feature type="transmembrane region" description="Helical" evidence="3">
    <location>
        <begin position="147"/>
        <end position="170"/>
    </location>
</feature>
<dbReference type="PANTHER" id="PTHR10404">
    <property type="entry name" value="N-ACETYLATED-ALPHA-LINKED ACIDIC DIPEPTIDASE"/>
    <property type="match status" value="1"/>
</dbReference>
<dbReference type="Gene3D" id="3.40.630.10">
    <property type="entry name" value="Zn peptidases"/>
    <property type="match status" value="1"/>
</dbReference>
<dbReference type="PANTHER" id="PTHR10404:SF71">
    <property type="entry name" value="CARBOXYPEPTIDASE TRE2, PUTATIVE (AFU_ORTHOLOGUE AFUA_3G10650)-RELATED"/>
    <property type="match status" value="1"/>
</dbReference>
<evidence type="ECO:0000313" key="7">
    <source>
        <dbReference type="EMBL" id="OAF62643.1"/>
    </source>
</evidence>
<dbReference type="Pfam" id="PF04389">
    <property type="entry name" value="Peptidase_M28"/>
    <property type="match status" value="1"/>
</dbReference>
<evidence type="ECO:0008006" key="8">
    <source>
        <dbReference type="Google" id="ProtNLM"/>
    </source>
</evidence>
<evidence type="ECO:0000256" key="3">
    <source>
        <dbReference type="SAM" id="Phobius"/>
    </source>
</evidence>
<dbReference type="eggNOG" id="KOG2195">
    <property type="taxonomic scope" value="Eukaryota"/>
</dbReference>
<reference evidence="7" key="1">
    <citation type="submission" date="2016-03" db="EMBL/GenBank/DDBJ databases">
        <title>Updated assembly of Pseudogymnoascus destructans, the fungus causing white-nose syndrome of bats.</title>
        <authorList>
            <person name="Palmer J.M."/>
            <person name="Drees K.P."/>
            <person name="Foster J.T."/>
            <person name="Lindner D.L."/>
        </authorList>
    </citation>
    <scope>NUCLEOTIDE SEQUENCE [LARGE SCALE GENOMIC DNA]</scope>
    <source>
        <strain evidence="7">20631-21</strain>
    </source>
</reference>
<dbReference type="InterPro" id="IPR046450">
    <property type="entry name" value="PA_dom_sf"/>
</dbReference>
<dbReference type="CDD" id="cd08022">
    <property type="entry name" value="M28_PSMA_like"/>
    <property type="match status" value="1"/>
</dbReference>
<dbReference type="Gene3D" id="3.50.30.30">
    <property type="match status" value="1"/>
</dbReference>
<accession>A0A177AMY9</accession>
<evidence type="ECO:0000256" key="1">
    <source>
        <dbReference type="ARBA" id="ARBA00005634"/>
    </source>
</evidence>
<feature type="domain" description="Transferrin receptor-like dimerisation" evidence="5">
    <location>
        <begin position="743"/>
        <end position="867"/>
    </location>
</feature>
<dbReference type="VEuPathDB" id="FungiDB:GMDG_00410"/>
<dbReference type="InterPro" id="IPR039373">
    <property type="entry name" value="Peptidase_M28B"/>
</dbReference>
<feature type="compositionally biased region" description="Basic and acidic residues" evidence="2">
    <location>
        <begin position="32"/>
        <end position="51"/>
    </location>
</feature>
<dbReference type="SUPFAM" id="SSF47672">
    <property type="entry name" value="Transferrin receptor-like dimerisation domain"/>
    <property type="match status" value="1"/>
</dbReference>
<dbReference type="Gene3D" id="1.20.930.40">
    <property type="entry name" value="Transferrin receptor-like, dimerisation domain"/>
    <property type="match status" value="1"/>
</dbReference>
<keyword evidence="3" id="KW-1133">Transmembrane helix</keyword>
<evidence type="ECO:0000259" key="5">
    <source>
        <dbReference type="Pfam" id="PF04253"/>
    </source>
</evidence>
<dbReference type="InterPro" id="IPR003137">
    <property type="entry name" value="PA_domain"/>
</dbReference>
<dbReference type="InterPro" id="IPR007365">
    <property type="entry name" value="TFR-like_dimer_dom"/>
</dbReference>
<protein>
    <recommendedName>
        <fullName evidence="8">Glutamate carboxypeptidase II</fullName>
    </recommendedName>
</protein>
<dbReference type="Pfam" id="PF02225">
    <property type="entry name" value="PA"/>
    <property type="match status" value="1"/>
</dbReference>
<dbReference type="Proteomes" id="UP000077154">
    <property type="component" value="Unassembled WGS sequence"/>
</dbReference>
<dbReference type="FunFam" id="3.40.630.10:FF:000101">
    <property type="entry name" value="N-acetylated alpha-linked acidic dipeptidase like 1"/>
    <property type="match status" value="1"/>
</dbReference>
<dbReference type="Pfam" id="PF04253">
    <property type="entry name" value="TFR_dimer"/>
    <property type="match status" value="1"/>
</dbReference>
<dbReference type="InterPro" id="IPR007484">
    <property type="entry name" value="Peptidase_M28"/>
</dbReference>
<dbReference type="GO" id="GO:0004180">
    <property type="term" value="F:carboxypeptidase activity"/>
    <property type="evidence" value="ECO:0007669"/>
    <property type="project" value="TreeGrafter"/>
</dbReference>
<dbReference type="RefSeq" id="XP_024327915.1">
    <property type="nucleotide sequence ID" value="XM_024464789.1"/>
</dbReference>
<evidence type="ECO:0000259" key="4">
    <source>
        <dbReference type="Pfam" id="PF02225"/>
    </source>
</evidence>
<dbReference type="EMBL" id="KV441387">
    <property type="protein sequence ID" value="OAF62643.1"/>
    <property type="molecule type" value="Genomic_DNA"/>
</dbReference>
<feature type="domain" description="Peptidase M28" evidence="6">
    <location>
        <begin position="490"/>
        <end position="674"/>
    </location>
</feature>
<dbReference type="GeneID" id="36284196"/>
<dbReference type="SUPFAM" id="SSF53187">
    <property type="entry name" value="Zn-dependent exopeptidases"/>
    <property type="match status" value="1"/>
</dbReference>
<keyword evidence="3" id="KW-0812">Transmembrane</keyword>
<proteinExistence type="inferred from homology"/>
<evidence type="ECO:0000256" key="2">
    <source>
        <dbReference type="SAM" id="MobiDB-lite"/>
    </source>
</evidence>
<dbReference type="InterPro" id="IPR036757">
    <property type="entry name" value="TFR-like_dimer_dom_sf"/>
</dbReference>
<sequence length="872" mass="97475">MPDEKPYKYENLPIPTYDEATSSRSPIPATSRPDEPSNNEERQGLLGDDARLPVPTRRIGYRPPPTEDDESRRDSLDSLEFLGSDEGRDSVAEDAEMRREMDEMEIEEPPAEQSRWGKRISSISQSLHFPFKFRLPKWKFKMPELDASIFILLARMFALLVVVGLAYLLFMSDFFSNASHRMGVQMFDPGRVRDWLQEQIDSEKIRDNLEHLTAYDHLAGTQGDFALSNWVQQQFLNAGLENVVRDRYDVYLNYPKVGGRAVEILNADGSVKWKAKLEEDNVYPEEKRQQALAFHGHSKSGNVKGPLIYANFGSREDFKRLKDSGIDTKGAIALVKYYGSQGDRSLKVKAAEQAGFAGCIIYSDPAEDGFTKGKAWPDGRFMPADGVQRGSVSLMSWVIGDVLTPGWASVKGAKRLPVADNPGLNKIPSIPLAWRDAQILLQSLKGHGQAVPPEWKGGVPDVEWWTGDLSSPVVHLKNEQDEVEQQPIWNVIGRIQGVEQSEKSIIIGNHRDAWAYGASDPGSGTAILIEMARIFGELKHHGWRPLRTIEFASWDGEEYNLIGSTEYVENNIDKLRANGVAYINVDVAVSGQDFQASASPAFEEVIRVVMDRINNPVRNGSTLLQLWEESKSKLKGLGAGSDYVAFQDIAGVSSINIGFSGERFPYHSVYDNFEWMEKFGDPGFLYHHMLCQVWSLLVLEMADNPIVPLSMPSYATAIGKYVEDLNQWAGSKGANQAGNPKWDVEPLRAAALKFKGDAERYKSWGSYWRNFISNNGGYEQTDVSIIRQNYNNRASNFETLLLDLEVGGGVPGREQFKHVLFAPQAWSGYDESYFPAIRDAIEVGDWKAAETAVGTAARLLTMASEQLGEGDL</sequence>
<dbReference type="AlphaFoldDB" id="A0A177AMY9"/>
<dbReference type="CDD" id="cd02121">
    <property type="entry name" value="PA_GCPII_like"/>
    <property type="match status" value="1"/>
</dbReference>
<dbReference type="OrthoDB" id="5841748at2759"/>
<evidence type="ECO:0000259" key="6">
    <source>
        <dbReference type="Pfam" id="PF04389"/>
    </source>
</evidence>
<comment type="similarity">
    <text evidence="1">Belongs to the peptidase M28 family. M28B subfamily.</text>
</comment>
<feature type="region of interest" description="Disordered" evidence="2">
    <location>
        <begin position="1"/>
        <end position="92"/>
    </location>
</feature>
<dbReference type="FunFam" id="3.50.30.30:FF:000029">
    <property type="entry name" value="Glutamate carboxypeptidase Tre2, putative"/>
    <property type="match status" value="1"/>
</dbReference>
<organism evidence="7">
    <name type="scientific">Pseudogymnoascus destructans</name>
    <dbReference type="NCBI Taxonomy" id="655981"/>
    <lineage>
        <taxon>Eukaryota</taxon>
        <taxon>Fungi</taxon>
        <taxon>Dikarya</taxon>
        <taxon>Ascomycota</taxon>
        <taxon>Pezizomycotina</taxon>
        <taxon>Leotiomycetes</taxon>
        <taxon>Thelebolales</taxon>
        <taxon>Thelebolaceae</taxon>
        <taxon>Pseudogymnoascus</taxon>
    </lineage>
</organism>